<evidence type="ECO:0000313" key="3">
    <source>
        <dbReference type="EMBL" id="MBZ0057450.1"/>
    </source>
</evidence>
<evidence type="ECO:0000256" key="1">
    <source>
        <dbReference type="SAM" id="MobiDB-lite"/>
    </source>
</evidence>
<feature type="compositionally biased region" description="Polar residues" evidence="1">
    <location>
        <begin position="163"/>
        <end position="184"/>
    </location>
</feature>
<dbReference type="Proteomes" id="UP000706580">
    <property type="component" value="Unassembled WGS sequence"/>
</dbReference>
<feature type="domain" description="Dit-like phage tail protein N-terminal" evidence="2">
    <location>
        <begin position="36"/>
        <end position="157"/>
    </location>
</feature>
<accession>A0ABS7RT17</accession>
<evidence type="ECO:0000259" key="2">
    <source>
        <dbReference type="Pfam" id="PF21821"/>
    </source>
</evidence>
<organism evidence="3 4">
    <name type="scientific">Leclercia barmai</name>
    <dbReference type="NCBI Taxonomy" id="2785629"/>
    <lineage>
        <taxon>Bacteria</taxon>
        <taxon>Pseudomonadati</taxon>
        <taxon>Pseudomonadota</taxon>
        <taxon>Gammaproteobacteria</taxon>
        <taxon>Enterobacterales</taxon>
        <taxon>Enterobacteriaceae</taxon>
        <taxon>Leclercia</taxon>
    </lineage>
</organism>
<sequence length="270" mass="28974">MATGLPGYNVTPMNYTGQDGILFHLKDDMSVFLKLSATTDITYNSPMEATTQPVQTGQVVTDNIQEKPNTIQINGVVVVSYEGAFLTKSAVGTVEDFVTTLQRWRQQRQVLRVLAKDGITLENALCTNFEAKKDSKIANGLNISLTFQDANFVVQVGQTEAPNANGSGSGKNVTGKATTKNGAVTSMKDAGNTGTKAIKPGNCSDVRGLYSTGQKVPGLDLVRAWESCERGSTYNKTTGKVVYNESGLKGYVKDNPYQAQAGNITKQSTH</sequence>
<gene>
    <name evidence="3" type="ORF">ITX56_06390</name>
</gene>
<keyword evidence="4" id="KW-1185">Reference proteome</keyword>
<dbReference type="Pfam" id="PF21821">
    <property type="entry name" value="Dit_like"/>
    <property type="match status" value="1"/>
</dbReference>
<reference evidence="3 4" key="1">
    <citation type="submission" date="2020-11" db="EMBL/GenBank/DDBJ databases">
        <title>Draft Genome of Enterobacter sp. strain EMC7.</title>
        <authorList>
            <person name="Barman P."/>
            <person name="Sinha S."/>
            <person name="Sen S."/>
            <person name="Chakraborty R."/>
        </authorList>
    </citation>
    <scope>NUCLEOTIDE SEQUENCE [LARGE SCALE GENOMIC DNA]</scope>
    <source>
        <strain evidence="3 4">EMC7</strain>
    </source>
</reference>
<dbReference type="EMBL" id="JADMNK010000002">
    <property type="protein sequence ID" value="MBZ0057450.1"/>
    <property type="molecule type" value="Genomic_DNA"/>
</dbReference>
<name>A0ABS7RT17_9ENTR</name>
<proteinExistence type="predicted"/>
<dbReference type="RefSeq" id="WP_223074221.1">
    <property type="nucleotide sequence ID" value="NZ_JADMNK010000002.1"/>
</dbReference>
<feature type="region of interest" description="Disordered" evidence="1">
    <location>
        <begin position="163"/>
        <end position="198"/>
    </location>
</feature>
<evidence type="ECO:0000313" key="4">
    <source>
        <dbReference type="Proteomes" id="UP000706580"/>
    </source>
</evidence>
<comment type="caution">
    <text evidence="3">The sequence shown here is derived from an EMBL/GenBank/DDBJ whole genome shotgun (WGS) entry which is preliminary data.</text>
</comment>
<protein>
    <recommendedName>
        <fullName evidence="2">Dit-like phage tail protein N-terminal domain-containing protein</fullName>
    </recommendedName>
</protein>
<dbReference type="InterPro" id="IPR048494">
    <property type="entry name" value="Dit-like_N"/>
</dbReference>